<gene>
    <name evidence="2" type="ORF">QYB97_24105</name>
</gene>
<evidence type="ECO:0000313" key="2">
    <source>
        <dbReference type="EMBL" id="MDN4527568.1"/>
    </source>
</evidence>
<organism evidence="2 3">
    <name type="scientific">Fictibacillus fluitans</name>
    <dbReference type="NCBI Taxonomy" id="3058422"/>
    <lineage>
        <taxon>Bacteria</taxon>
        <taxon>Bacillati</taxon>
        <taxon>Bacillota</taxon>
        <taxon>Bacilli</taxon>
        <taxon>Bacillales</taxon>
        <taxon>Fictibacillaceae</taxon>
        <taxon>Fictibacillus</taxon>
    </lineage>
</organism>
<reference evidence="2" key="1">
    <citation type="submission" date="2023-07" db="EMBL/GenBank/DDBJ databases">
        <title>Fictibacillus sp. isolated from freshwater pond.</title>
        <authorList>
            <person name="Kirdat K."/>
            <person name="Bhat A."/>
            <person name="Mourya A."/>
            <person name="Yadav A."/>
        </authorList>
    </citation>
    <scope>NUCLEOTIDE SEQUENCE</scope>
    <source>
        <strain evidence="2">NE201</strain>
    </source>
</reference>
<accession>A0ABT8I3F1</accession>
<comment type="caution">
    <text evidence="2">The sequence shown here is derived from an EMBL/GenBank/DDBJ whole genome shotgun (WGS) entry which is preliminary data.</text>
</comment>
<sequence length="70" mass="7402">MAYLRLLHESRKREKNESSSPNIKEKAKKSIKGRSAAAATSGFWWSDTGTDSGSFGDSCNDGGSDGGGCD</sequence>
<proteinExistence type="predicted"/>
<feature type="region of interest" description="Disordered" evidence="1">
    <location>
        <begin position="1"/>
        <end position="70"/>
    </location>
</feature>
<feature type="compositionally biased region" description="Low complexity" evidence="1">
    <location>
        <begin position="51"/>
        <end position="62"/>
    </location>
</feature>
<protein>
    <submittedName>
        <fullName evidence="2">Uncharacterized protein</fullName>
    </submittedName>
</protein>
<keyword evidence="3" id="KW-1185">Reference proteome</keyword>
<dbReference type="RefSeq" id="WP_301168551.1">
    <property type="nucleotide sequence ID" value="NZ_JAUHTR010000026.1"/>
</dbReference>
<evidence type="ECO:0000256" key="1">
    <source>
        <dbReference type="SAM" id="MobiDB-lite"/>
    </source>
</evidence>
<dbReference type="Proteomes" id="UP001172721">
    <property type="component" value="Unassembled WGS sequence"/>
</dbReference>
<feature type="compositionally biased region" description="Basic and acidic residues" evidence="1">
    <location>
        <begin position="1"/>
        <end position="17"/>
    </location>
</feature>
<dbReference type="EMBL" id="JAUHTR010000026">
    <property type="protein sequence ID" value="MDN4527568.1"/>
    <property type="molecule type" value="Genomic_DNA"/>
</dbReference>
<evidence type="ECO:0000313" key="3">
    <source>
        <dbReference type="Proteomes" id="UP001172721"/>
    </source>
</evidence>
<name>A0ABT8I3F1_9BACL</name>